<dbReference type="EMBL" id="JACJVQ010000005">
    <property type="protein sequence ID" value="MBB6633473.1"/>
    <property type="molecule type" value="Genomic_DNA"/>
</dbReference>
<gene>
    <name evidence="2" type="ORF">H7B67_05065</name>
</gene>
<protein>
    <submittedName>
        <fullName evidence="2">Transposase</fullName>
    </submittedName>
</protein>
<organism evidence="2 3">
    <name type="scientific">Cohnella thailandensis</name>
    <dbReference type="NCBI Taxonomy" id="557557"/>
    <lineage>
        <taxon>Bacteria</taxon>
        <taxon>Bacillati</taxon>
        <taxon>Bacillota</taxon>
        <taxon>Bacilli</taxon>
        <taxon>Bacillales</taxon>
        <taxon>Paenibacillaceae</taxon>
        <taxon>Cohnella</taxon>
    </lineage>
</organism>
<dbReference type="SUPFAM" id="SSF46689">
    <property type="entry name" value="Homeodomain-like"/>
    <property type="match status" value="1"/>
</dbReference>
<dbReference type="InterPro" id="IPR002514">
    <property type="entry name" value="Transposase_8"/>
</dbReference>
<dbReference type="Proteomes" id="UP000535838">
    <property type="component" value="Unassembled WGS sequence"/>
</dbReference>
<evidence type="ECO:0000256" key="1">
    <source>
        <dbReference type="SAM" id="Coils"/>
    </source>
</evidence>
<keyword evidence="1" id="KW-0175">Coiled coil</keyword>
<comment type="caution">
    <text evidence="2">The sequence shown here is derived from an EMBL/GenBank/DDBJ whole genome shotgun (WGS) entry which is preliminary data.</text>
</comment>
<name>A0A841SLW1_9BACL</name>
<feature type="coiled-coil region" evidence="1">
    <location>
        <begin position="50"/>
        <end position="95"/>
    </location>
</feature>
<dbReference type="GO" id="GO:0004803">
    <property type="term" value="F:transposase activity"/>
    <property type="evidence" value="ECO:0007669"/>
    <property type="project" value="InterPro"/>
</dbReference>
<evidence type="ECO:0000313" key="2">
    <source>
        <dbReference type="EMBL" id="MBB6633473.1"/>
    </source>
</evidence>
<dbReference type="GO" id="GO:0003677">
    <property type="term" value="F:DNA binding"/>
    <property type="evidence" value="ECO:0007669"/>
    <property type="project" value="InterPro"/>
</dbReference>
<sequence>MAETRRRRFTPKQKAHIVSRLLEENSTVQQVAAEFDIHPILLQRWKSHALANLSKLFEKESKETEKLKADYELRIEELRQEANKLTLQLEWLKKVAAASVPKQKLNELVRREEQGLPIRTQTELLGLSRSTLYYRLNHPSAQVFSVRQVKRSRPGELHPALLPAGLNVEEIKQYSEFDLAKLRIQNGLMDVFGGFH</sequence>
<dbReference type="Pfam" id="PF01527">
    <property type="entry name" value="HTH_Tnp_1"/>
    <property type="match status" value="1"/>
</dbReference>
<evidence type="ECO:0000313" key="3">
    <source>
        <dbReference type="Proteomes" id="UP000535838"/>
    </source>
</evidence>
<keyword evidence="3" id="KW-1185">Reference proteome</keyword>
<dbReference type="Gene3D" id="1.10.10.10">
    <property type="entry name" value="Winged helix-like DNA-binding domain superfamily/Winged helix DNA-binding domain"/>
    <property type="match status" value="1"/>
</dbReference>
<proteinExistence type="predicted"/>
<dbReference type="AlphaFoldDB" id="A0A841SLW1"/>
<dbReference type="RefSeq" id="WP_185118715.1">
    <property type="nucleotide sequence ID" value="NZ_JACJVQ010000005.1"/>
</dbReference>
<reference evidence="2 3" key="1">
    <citation type="submission" date="2020-08" db="EMBL/GenBank/DDBJ databases">
        <title>Cohnella phylogeny.</title>
        <authorList>
            <person name="Dunlap C."/>
        </authorList>
    </citation>
    <scope>NUCLEOTIDE SEQUENCE [LARGE SCALE GENOMIC DNA]</scope>
    <source>
        <strain evidence="2 3">DSM 25241</strain>
    </source>
</reference>
<dbReference type="InterPro" id="IPR036388">
    <property type="entry name" value="WH-like_DNA-bd_sf"/>
</dbReference>
<dbReference type="GO" id="GO:0006313">
    <property type="term" value="P:DNA transposition"/>
    <property type="evidence" value="ECO:0007669"/>
    <property type="project" value="InterPro"/>
</dbReference>
<dbReference type="InterPro" id="IPR009057">
    <property type="entry name" value="Homeodomain-like_sf"/>
</dbReference>
<accession>A0A841SLW1</accession>